<protein>
    <submittedName>
        <fullName evidence="2">Uncharacterized protein</fullName>
    </submittedName>
</protein>
<feature type="compositionally biased region" description="Basic and acidic residues" evidence="1">
    <location>
        <begin position="33"/>
        <end position="47"/>
    </location>
</feature>
<accession>A0ABX0DZ10</accession>
<organism evidence="2 3">
    <name type="scientific">Streptomyces ureilyticus</name>
    <dbReference type="NCBI Taxonomy" id="1775131"/>
    <lineage>
        <taxon>Bacteria</taxon>
        <taxon>Bacillati</taxon>
        <taxon>Actinomycetota</taxon>
        <taxon>Actinomycetes</taxon>
        <taxon>Kitasatosporales</taxon>
        <taxon>Streptomycetaceae</taxon>
        <taxon>Streptomyces</taxon>
    </lineage>
</organism>
<gene>
    <name evidence="2" type="ORF">G6048_27690</name>
</gene>
<dbReference type="RefSeq" id="WP_165342309.1">
    <property type="nucleotide sequence ID" value="NZ_JAAKZX010000102.1"/>
</dbReference>
<sequence length="47" mass="5049">MTVFALAHNPLETSDDEARQTLTDLATASARSAHKDAKRDLPSKLPG</sequence>
<keyword evidence="3" id="KW-1185">Reference proteome</keyword>
<evidence type="ECO:0000313" key="2">
    <source>
        <dbReference type="EMBL" id="NGO45759.1"/>
    </source>
</evidence>
<name>A0ABX0DZ10_9ACTN</name>
<feature type="region of interest" description="Disordered" evidence="1">
    <location>
        <begin position="28"/>
        <end position="47"/>
    </location>
</feature>
<evidence type="ECO:0000313" key="3">
    <source>
        <dbReference type="Proteomes" id="UP001518140"/>
    </source>
</evidence>
<dbReference type="EMBL" id="JAAKZX010000102">
    <property type="protein sequence ID" value="NGO45759.1"/>
    <property type="molecule type" value="Genomic_DNA"/>
</dbReference>
<proteinExistence type="predicted"/>
<comment type="caution">
    <text evidence="2">The sequence shown here is derived from an EMBL/GenBank/DDBJ whole genome shotgun (WGS) entry which is preliminary data.</text>
</comment>
<reference evidence="2 3" key="1">
    <citation type="submission" date="2020-02" db="EMBL/GenBank/DDBJ databases">
        <title>Whole-genome analyses of novel actinobacteria.</title>
        <authorList>
            <person name="Sahin N."/>
            <person name="Tokatli A."/>
        </authorList>
    </citation>
    <scope>NUCLEOTIDE SEQUENCE [LARGE SCALE GENOMIC DNA]</scope>
    <source>
        <strain evidence="2 3">YC419</strain>
    </source>
</reference>
<dbReference type="Proteomes" id="UP001518140">
    <property type="component" value="Unassembled WGS sequence"/>
</dbReference>
<evidence type="ECO:0000256" key="1">
    <source>
        <dbReference type="SAM" id="MobiDB-lite"/>
    </source>
</evidence>